<reference evidence="3 4" key="1">
    <citation type="journal article" date="2023" name="Plants (Basel)">
        <title>Bridging the Gap: Combining Genomics and Transcriptomics Approaches to Understand Stylosanthes scabra, an Orphan Legume from the Brazilian Caatinga.</title>
        <authorList>
            <person name="Ferreira-Neto J.R.C."/>
            <person name="da Silva M.D."/>
            <person name="Binneck E."/>
            <person name="de Melo N.F."/>
            <person name="da Silva R.H."/>
            <person name="de Melo A.L.T.M."/>
            <person name="Pandolfi V."/>
            <person name="Bustamante F.O."/>
            <person name="Brasileiro-Vidal A.C."/>
            <person name="Benko-Iseppon A.M."/>
        </authorList>
    </citation>
    <scope>NUCLEOTIDE SEQUENCE [LARGE SCALE GENOMIC DNA]</scope>
    <source>
        <tissue evidence="3">Leaves</tissue>
    </source>
</reference>
<sequence length="152" mass="17017">MEREEPPWPSPSVVSPVSVFFWENGMASGLETLCGQAYGAEQYQKFGMQIHTTAIFSLLLMCVPLAMIWFNMERILIFIVQDPLISHKVGKFTIWRVPGLFAYAIQQPFLRYLNDSDVVEYVIALTPLVCLSVILDGLQGALSGKVKSNTLS</sequence>
<name>A0ABU6QPR8_9FABA</name>
<dbReference type="PANTHER" id="PTHR11206">
    <property type="entry name" value="MULTIDRUG RESISTANCE PROTEIN"/>
    <property type="match status" value="1"/>
</dbReference>
<dbReference type="Pfam" id="PF01554">
    <property type="entry name" value="MatE"/>
    <property type="match status" value="1"/>
</dbReference>
<dbReference type="InterPro" id="IPR002528">
    <property type="entry name" value="MATE_fam"/>
</dbReference>
<keyword evidence="2" id="KW-0812">Transmembrane</keyword>
<feature type="transmembrane region" description="Helical" evidence="2">
    <location>
        <begin position="118"/>
        <end position="138"/>
    </location>
</feature>
<evidence type="ECO:0000256" key="1">
    <source>
        <dbReference type="ARBA" id="ARBA00010199"/>
    </source>
</evidence>
<evidence type="ECO:0000256" key="2">
    <source>
        <dbReference type="SAM" id="Phobius"/>
    </source>
</evidence>
<accession>A0ABU6QPR8</accession>
<feature type="transmembrane region" description="Helical" evidence="2">
    <location>
        <begin position="50"/>
        <end position="70"/>
    </location>
</feature>
<comment type="caution">
    <text evidence="3">The sequence shown here is derived from an EMBL/GenBank/DDBJ whole genome shotgun (WGS) entry which is preliminary data.</text>
</comment>
<comment type="similarity">
    <text evidence="1">Belongs to the multi antimicrobial extrusion (MATE) (TC 2.A.66.1) family.</text>
</comment>
<keyword evidence="2" id="KW-0472">Membrane</keyword>
<gene>
    <name evidence="3" type="ORF">PIB30_074371</name>
</gene>
<protein>
    <submittedName>
        <fullName evidence="3">Uncharacterized protein</fullName>
    </submittedName>
</protein>
<organism evidence="3 4">
    <name type="scientific">Stylosanthes scabra</name>
    <dbReference type="NCBI Taxonomy" id="79078"/>
    <lineage>
        <taxon>Eukaryota</taxon>
        <taxon>Viridiplantae</taxon>
        <taxon>Streptophyta</taxon>
        <taxon>Embryophyta</taxon>
        <taxon>Tracheophyta</taxon>
        <taxon>Spermatophyta</taxon>
        <taxon>Magnoliopsida</taxon>
        <taxon>eudicotyledons</taxon>
        <taxon>Gunneridae</taxon>
        <taxon>Pentapetalae</taxon>
        <taxon>rosids</taxon>
        <taxon>fabids</taxon>
        <taxon>Fabales</taxon>
        <taxon>Fabaceae</taxon>
        <taxon>Papilionoideae</taxon>
        <taxon>50 kb inversion clade</taxon>
        <taxon>dalbergioids sensu lato</taxon>
        <taxon>Dalbergieae</taxon>
        <taxon>Pterocarpus clade</taxon>
        <taxon>Stylosanthes</taxon>
    </lineage>
</organism>
<proteinExistence type="inferred from homology"/>
<evidence type="ECO:0000313" key="3">
    <source>
        <dbReference type="EMBL" id="MED6113812.1"/>
    </source>
</evidence>
<evidence type="ECO:0000313" key="4">
    <source>
        <dbReference type="Proteomes" id="UP001341840"/>
    </source>
</evidence>
<keyword evidence="4" id="KW-1185">Reference proteome</keyword>
<dbReference type="EMBL" id="JASCZI010000923">
    <property type="protein sequence ID" value="MED6113812.1"/>
    <property type="molecule type" value="Genomic_DNA"/>
</dbReference>
<keyword evidence="2" id="KW-1133">Transmembrane helix</keyword>
<dbReference type="Proteomes" id="UP001341840">
    <property type="component" value="Unassembled WGS sequence"/>
</dbReference>